<dbReference type="EMBL" id="QUQM01000008">
    <property type="protein sequence ID" value="KAA8641791.1"/>
    <property type="molecule type" value="Genomic_DNA"/>
</dbReference>
<dbReference type="GO" id="GO:0016020">
    <property type="term" value="C:membrane"/>
    <property type="evidence" value="ECO:0007669"/>
    <property type="project" value="TreeGrafter"/>
</dbReference>
<dbReference type="Proteomes" id="UP000324241">
    <property type="component" value="Unassembled WGS sequence"/>
</dbReference>
<sequence length="310" mass="34009">MDTESFVSIGSHSLFLSLSSQDAHASSLVVFLAGAGDVAASFGPLARLVGVFAPVMRYDRSGLGRSEQGPHRPTATRAATELHQLRVVAHLEVPFILVAHSYGAIVAREYLHQYPNEVAGMVLVDASTERQGNFVQAIHQDAIAAVLGNMNFAQVTGLRAQAQLSRDEWRTRAADISRSLSTWQAESALLHEVCDTLGQKDQYRTRALGAKPLVVLRARPSQDYERIYAAGVAAGQGTEAQRAAFRDLLDRWDAWNQETQAAQLQLSSMHRLVDVPDCGHHVHLIRPELVAAEVRWVYNQILDSQGLSNL</sequence>
<protein>
    <recommendedName>
        <fullName evidence="1">AB hydrolase-1 domain-containing protein</fullName>
    </recommendedName>
</protein>
<evidence type="ECO:0000313" key="2">
    <source>
        <dbReference type="EMBL" id="KAA8641791.1"/>
    </source>
</evidence>
<proteinExistence type="predicted"/>
<dbReference type="EMBL" id="SOSA01000152">
    <property type="protein sequence ID" value="THC95539.1"/>
    <property type="molecule type" value="Genomic_DNA"/>
</dbReference>
<dbReference type="Gene3D" id="3.40.50.1820">
    <property type="entry name" value="alpha/beta hydrolase"/>
    <property type="match status" value="1"/>
</dbReference>
<reference evidence="3 4" key="1">
    <citation type="submission" date="2019-03" db="EMBL/GenBank/DDBJ databases">
        <title>The genome sequence of a newly discovered highly antifungal drug resistant Aspergillus species, Aspergillus tanneri NIH 1004.</title>
        <authorList>
            <person name="Mounaud S."/>
            <person name="Singh I."/>
            <person name="Joardar V."/>
            <person name="Pakala S."/>
            <person name="Pakala S."/>
            <person name="Venepally P."/>
            <person name="Hoover J."/>
            <person name="Nierman W."/>
            <person name="Chung J."/>
            <person name="Losada L."/>
        </authorList>
    </citation>
    <scope>NUCLEOTIDE SEQUENCE [LARGE SCALE GENOMIC DNA]</scope>
    <source>
        <strain evidence="3 4">NIH1004</strain>
    </source>
</reference>
<gene>
    <name evidence="2" type="ORF">ATNIH1004_010730</name>
    <name evidence="3" type="ORF">EYZ11_004964</name>
</gene>
<dbReference type="GeneID" id="54333431"/>
<comment type="caution">
    <text evidence="3">The sequence shown here is derived from an EMBL/GenBank/DDBJ whole genome shotgun (WGS) entry which is preliminary data.</text>
</comment>
<accession>A0A4S3JJ28</accession>
<dbReference type="Pfam" id="PF12697">
    <property type="entry name" value="Abhydrolase_6"/>
    <property type="match status" value="1"/>
</dbReference>
<evidence type="ECO:0000259" key="1">
    <source>
        <dbReference type="Pfam" id="PF12697"/>
    </source>
</evidence>
<dbReference type="VEuPathDB" id="FungiDB:EYZ11_004964"/>
<evidence type="ECO:0000313" key="4">
    <source>
        <dbReference type="Proteomes" id="UP000308092"/>
    </source>
</evidence>
<dbReference type="OrthoDB" id="294702at2759"/>
<dbReference type="PANTHER" id="PTHR43798">
    <property type="entry name" value="MONOACYLGLYCEROL LIPASE"/>
    <property type="match status" value="1"/>
</dbReference>
<dbReference type="PANTHER" id="PTHR43798:SF33">
    <property type="entry name" value="HYDROLASE, PUTATIVE (AFU_ORTHOLOGUE AFUA_2G14860)-RELATED"/>
    <property type="match status" value="1"/>
</dbReference>
<dbReference type="AlphaFoldDB" id="A0A4S3JJ28"/>
<dbReference type="RefSeq" id="XP_033421153.1">
    <property type="nucleotide sequence ID" value="XM_033575298.1"/>
</dbReference>
<organism evidence="3 4">
    <name type="scientific">Aspergillus tanneri</name>
    <dbReference type="NCBI Taxonomy" id="1220188"/>
    <lineage>
        <taxon>Eukaryota</taxon>
        <taxon>Fungi</taxon>
        <taxon>Dikarya</taxon>
        <taxon>Ascomycota</taxon>
        <taxon>Pezizomycotina</taxon>
        <taxon>Eurotiomycetes</taxon>
        <taxon>Eurotiomycetidae</taxon>
        <taxon>Eurotiales</taxon>
        <taxon>Aspergillaceae</taxon>
        <taxon>Aspergillus</taxon>
        <taxon>Aspergillus subgen. Circumdati</taxon>
    </lineage>
</organism>
<keyword evidence="4" id="KW-1185">Reference proteome</keyword>
<dbReference type="Proteomes" id="UP000308092">
    <property type="component" value="Unassembled WGS sequence"/>
</dbReference>
<feature type="domain" description="AB hydrolase-1" evidence="1">
    <location>
        <begin position="29"/>
        <end position="292"/>
    </location>
</feature>
<dbReference type="InterPro" id="IPR050266">
    <property type="entry name" value="AB_hydrolase_sf"/>
</dbReference>
<evidence type="ECO:0000313" key="5">
    <source>
        <dbReference type="Proteomes" id="UP000324241"/>
    </source>
</evidence>
<reference evidence="2 5" key="2">
    <citation type="submission" date="2019-08" db="EMBL/GenBank/DDBJ databases">
        <title>The genome sequence of a newly discovered highly antifungal drug resistant Aspergillus species, Aspergillus tanneri NIH 1004.</title>
        <authorList>
            <person name="Mounaud S."/>
            <person name="Singh I."/>
            <person name="Joardar V."/>
            <person name="Pakala S."/>
            <person name="Pakala S."/>
            <person name="Venepally P."/>
            <person name="Chung J.K."/>
            <person name="Losada L."/>
            <person name="Nierman W.C."/>
        </authorList>
    </citation>
    <scope>NUCLEOTIDE SEQUENCE [LARGE SCALE GENOMIC DNA]</scope>
    <source>
        <strain evidence="2 5">NIH1004</strain>
    </source>
</reference>
<evidence type="ECO:0000313" key="3">
    <source>
        <dbReference type="EMBL" id="THC95539.1"/>
    </source>
</evidence>
<dbReference type="InterPro" id="IPR000073">
    <property type="entry name" value="AB_hydrolase_1"/>
</dbReference>
<name>A0A4S3JJ28_9EURO</name>
<dbReference type="InterPro" id="IPR029058">
    <property type="entry name" value="AB_hydrolase_fold"/>
</dbReference>
<dbReference type="STRING" id="1220188.A0A4S3JJ28"/>
<dbReference type="SUPFAM" id="SSF53474">
    <property type="entry name" value="alpha/beta-Hydrolases"/>
    <property type="match status" value="1"/>
</dbReference>